<keyword evidence="7" id="KW-1185">Reference proteome</keyword>
<dbReference type="InterPro" id="IPR004089">
    <property type="entry name" value="MCPsignal_dom"/>
</dbReference>
<dbReference type="PANTHER" id="PTHR43531:SF11">
    <property type="entry name" value="METHYL-ACCEPTING CHEMOTAXIS PROTEIN 3"/>
    <property type="match status" value="1"/>
</dbReference>
<dbReference type="InterPro" id="IPR051310">
    <property type="entry name" value="MCP_chemotaxis"/>
</dbReference>
<evidence type="ECO:0000256" key="4">
    <source>
        <dbReference type="SAM" id="MobiDB-lite"/>
    </source>
</evidence>
<keyword evidence="1" id="KW-0145">Chemotaxis</keyword>
<evidence type="ECO:0000313" key="7">
    <source>
        <dbReference type="Proteomes" id="UP001157961"/>
    </source>
</evidence>
<dbReference type="InterPro" id="IPR039379">
    <property type="entry name" value="Protoglobin_sensor_dom"/>
</dbReference>
<keyword evidence="3" id="KW-0807">Transducer</keyword>
<dbReference type="InterPro" id="IPR009050">
    <property type="entry name" value="Globin-like_sf"/>
</dbReference>
<feature type="domain" description="Methyl-accepting transducer" evidence="5">
    <location>
        <begin position="222"/>
        <end position="451"/>
    </location>
</feature>
<dbReference type="CDD" id="cd01068">
    <property type="entry name" value="globin_sensor"/>
    <property type="match status" value="1"/>
</dbReference>
<evidence type="ECO:0000259" key="5">
    <source>
        <dbReference type="PROSITE" id="PS50111"/>
    </source>
</evidence>
<name>A0ABY1PCZ0_9RHOB</name>
<dbReference type="InterPro" id="IPR004090">
    <property type="entry name" value="Chemotax_Me-accpt_rcpt"/>
</dbReference>
<feature type="compositionally biased region" description="Polar residues" evidence="4">
    <location>
        <begin position="261"/>
        <end position="283"/>
    </location>
</feature>
<organism evidence="6 7">
    <name type="scientific">Shimia sagamensis</name>
    <dbReference type="NCBI Taxonomy" id="1566352"/>
    <lineage>
        <taxon>Bacteria</taxon>
        <taxon>Pseudomonadati</taxon>
        <taxon>Pseudomonadota</taxon>
        <taxon>Alphaproteobacteria</taxon>
        <taxon>Rhodobacterales</taxon>
        <taxon>Roseobacteraceae</taxon>
    </lineage>
</organism>
<comment type="caution">
    <text evidence="6">The sequence shown here is derived from an EMBL/GenBank/DDBJ whole genome shotgun (WGS) entry which is preliminary data.</text>
</comment>
<dbReference type="EMBL" id="FXTY01000007">
    <property type="protein sequence ID" value="SMP30896.1"/>
    <property type="molecule type" value="Genomic_DNA"/>
</dbReference>
<evidence type="ECO:0000256" key="1">
    <source>
        <dbReference type="ARBA" id="ARBA00022500"/>
    </source>
</evidence>
<reference evidence="6 7" key="1">
    <citation type="submission" date="2017-05" db="EMBL/GenBank/DDBJ databases">
        <authorList>
            <person name="Varghese N."/>
            <person name="Submissions S."/>
        </authorList>
    </citation>
    <scope>NUCLEOTIDE SEQUENCE [LARGE SCALE GENOMIC DNA]</scope>
    <source>
        <strain evidence="6 7">DSM 29734</strain>
    </source>
</reference>
<evidence type="ECO:0000256" key="3">
    <source>
        <dbReference type="PROSITE-ProRule" id="PRU00284"/>
    </source>
</evidence>
<accession>A0ABY1PCZ0</accession>
<evidence type="ECO:0000256" key="2">
    <source>
        <dbReference type="ARBA" id="ARBA00029447"/>
    </source>
</evidence>
<dbReference type="PRINTS" id="PR00260">
    <property type="entry name" value="CHEMTRNSDUCR"/>
</dbReference>
<dbReference type="InterPro" id="IPR044398">
    <property type="entry name" value="Globin-sensor_dom"/>
</dbReference>
<dbReference type="Gene3D" id="1.10.490.10">
    <property type="entry name" value="Globins"/>
    <property type="match status" value="1"/>
</dbReference>
<dbReference type="Pfam" id="PF11563">
    <property type="entry name" value="Protoglobin"/>
    <property type="match status" value="1"/>
</dbReference>
<dbReference type="PROSITE" id="PS50111">
    <property type="entry name" value="CHEMOTAXIS_TRANSDUC_2"/>
    <property type="match status" value="1"/>
</dbReference>
<gene>
    <name evidence="6" type="ORF">SAMN06265373_107169</name>
</gene>
<proteinExistence type="inferred from homology"/>
<dbReference type="Gene3D" id="1.10.287.950">
    <property type="entry name" value="Methyl-accepting chemotaxis protein"/>
    <property type="match status" value="1"/>
</dbReference>
<comment type="similarity">
    <text evidence="2">Belongs to the methyl-accepting chemotaxis (MCP) protein family.</text>
</comment>
<dbReference type="SUPFAM" id="SSF58104">
    <property type="entry name" value="Methyl-accepting chemotaxis protein (MCP) signaling domain"/>
    <property type="match status" value="1"/>
</dbReference>
<dbReference type="CDD" id="cd11386">
    <property type="entry name" value="MCP_signal"/>
    <property type="match status" value="1"/>
</dbReference>
<dbReference type="RefSeq" id="WP_283427272.1">
    <property type="nucleotide sequence ID" value="NZ_FXTY01000007.1"/>
</dbReference>
<dbReference type="PANTHER" id="PTHR43531">
    <property type="entry name" value="PROTEIN ICFG"/>
    <property type="match status" value="1"/>
</dbReference>
<dbReference type="SUPFAM" id="SSF46458">
    <property type="entry name" value="Globin-like"/>
    <property type="match status" value="1"/>
</dbReference>
<dbReference type="InterPro" id="IPR012292">
    <property type="entry name" value="Globin/Proto"/>
</dbReference>
<evidence type="ECO:0000313" key="6">
    <source>
        <dbReference type="EMBL" id="SMP30896.1"/>
    </source>
</evidence>
<dbReference type="Proteomes" id="UP001157961">
    <property type="component" value="Unassembled WGS sequence"/>
</dbReference>
<dbReference type="Pfam" id="PF00015">
    <property type="entry name" value="MCPsignal"/>
    <property type="match status" value="1"/>
</dbReference>
<dbReference type="SMART" id="SM00283">
    <property type="entry name" value="MA"/>
    <property type="match status" value="1"/>
</dbReference>
<sequence>MTQNLAVAVTQFGLNGKDGETLARAGAKVIPWLDEVLDYFYDYAQEDAARFFHTEGLLEHARNQQKKHWAKLLSGTFDDGFAAATKTIGEVHFRIELPFDLYLAGYSRATSYIQTLFLKRSSRILGPIGKAEMARQLSVLTRAFTLDMNLVIEAYFNAQQEEQARAFRYLRDGMGRMGRKDLSEDIPSPEHSDFPVRYEDMRLGFNALQSDMGEVMRSIKNATEDLDLTAAEVNSGADDLAHRTETQAATLEQTTQSVEQITKSVQSSSSATQETDAMMSQTHQKAKTGQDVMQETVEKMREIAESSAQISQITGVIDDIAFQTNLLALNAGVEAARAGDAGRGFAVVASEVRGLAQRAAESAAEISELIKASSDLVENGVEMVDQAGRVLGDIVNKVEAVAGLTSQVANSSLEQSEGLSGIASSLSQLDNVTQQNAAMVEQTAAAVGSMQRDTTSMAQLIGEFALSPEGEGYDAEGENDCREVANQVAA</sequence>
<feature type="region of interest" description="Disordered" evidence="4">
    <location>
        <begin position="261"/>
        <end position="290"/>
    </location>
</feature>
<protein>
    <submittedName>
        <fullName evidence="6">Methyl-accepting chemotaxis sensory transducer</fullName>
    </submittedName>
</protein>